<evidence type="ECO:0000256" key="4">
    <source>
        <dbReference type="SAM" id="Phobius"/>
    </source>
</evidence>
<proteinExistence type="predicted"/>
<keyword evidence="4" id="KW-0472">Membrane</keyword>
<protein>
    <recommendedName>
        <fullName evidence="7">3,2-trans-enoyl-CoA isomerase</fullName>
    </recommendedName>
</protein>
<dbReference type="GeneID" id="40383264"/>
<dbReference type="OrthoDB" id="2018133at2759"/>
<dbReference type="SUPFAM" id="SSF52096">
    <property type="entry name" value="ClpP/crotonase"/>
    <property type="match status" value="1"/>
</dbReference>
<dbReference type="STRING" id="4909.A0A2U9R320"/>
<dbReference type="RefSeq" id="XP_029320976.1">
    <property type="nucleotide sequence ID" value="XM_029465117.1"/>
</dbReference>
<dbReference type="Gene3D" id="3.90.226.10">
    <property type="entry name" value="2-enoyl-CoA Hydratase, Chain A, domain 1"/>
    <property type="match status" value="1"/>
</dbReference>
<keyword evidence="3" id="KW-0413">Isomerase</keyword>
<dbReference type="PANTHER" id="PTHR43684">
    <property type="match status" value="1"/>
</dbReference>
<keyword evidence="4" id="KW-1133">Transmembrane helix</keyword>
<dbReference type="InterPro" id="IPR051053">
    <property type="entry name" value="ECH/Chromodomain_protein"/>
</dbReference>
<evidence type="ECO:0000256" key="3">
    <source>
        <dbReference type="ARBA" id="ARBA00023235"/>
    </source>
</evidence>
<dbReference type="InterPro" id="IPR029045">
    <property type="entry name" value="ClpP/crotonase-like_dom_sf"/>
</dbReference>
<reference evidence="5 6" key="1">
    <citation type="submission" date="2018-06" db="EMBL/GenBank/DDBJ databases">
        <title>Population genomics shows no distinction between pathogenic Candida krusei and environmental Pichia kudriavzevii: One species, four names.</title>
        <authorList>
            <person name="Douglass A.P."/>
            <person name="Offei B."/>
            <person name="Braun-Galleani S."/>
            <person name="Coughlan A.Y."/>
            <person name="Martos A."/>
            <person name="Ortiz-Merino R.A."/>
            <person name="Byrne K.P."/>
            <person name="Wolfe K.H."/>
        </authorList>
    </citation>
    <scope>NUCLEOTIDE SEQUENCE [LARGE SCALE GENOMIC DNA]</scope>
    <source>
        <strain evidence="5 6">CBS573</strain>
    </source>
</reference>
<dbReference type="AlphaFoldDB" id="A0A2U9R320"/>
<evidence type="ECO:0000256" key="2">
    <source>
        <dbReference type="ARBA" id="ARBA00023140"/>
    </source>
</evidence>
<keyword evidence="2" id="KW-0576">Peroxisome</keyword>
<keyword evidence="6" id="KW-1185">Reference proteome</keyword>
<dbReference type="CDD" id="cd06558">
    <property type="entry name" value="crotonase-like"/>
    <property type="match status" value="1"/>
</dbReference>
<comment type="subcellular location">
    <subcellularLocation>
        <location evidence="1">Peroxisome</location>
    </subcellularLocation>
</comment>
<sequence>MVDGNKGDMLSYTIDGQVFNIHIDNPEALNSFTIPQFIELAELFIKAQEADTSITLLTAKGKFFSTGANIKYVSQIVNKSRLEYYEAITSKNILLVHTILNHSKLIVVALNGPVIGLTAALVCLMDVIYAKRGDVYMQYPFSSIGLVNECGVSASLPYRIGLTRSLEAVSLARRIELDELIASGFVTKTYDADSVELFNQQVKRDLLKMTENLAPDSISANKEMIKNQFHNQVMKQITDESMSGLQRWVDERPQSAFARMATRVKRGNGKL</sequence>
<gene>
    <name evidence="5" type="ORF">C5L36_0B07490</name>
</gene>
<dbReference type="GO" id="GO:0006635">
    <property type="term" value="P:fatty acid beta-oxidation"/>
    <property type="evidence" value="ECO:0007669"/>
    <property type="project" value="TreeGrafter"/>
</dbReference>
<dbReference type="GO" id="GO:0005782">
    <property type="term" value="C:peroxisomal matrix"/>
    <property type="evidence" value="ECO:0007669"/>
    <property type="project" value="TreeGrafter"/>
</dbReference>
<feature type="transmembrane region" description="Helical" evidence="4">
    <location>
        <begin position="105"/>
        <end position="129"/>
    </location>
</feature>
<evidence type="ECO:0000256" key="1">
    <source>
        <dbReference type="ARBA" id="ARBA00004275"/>
    </source>
</evidence>
<dbReference type="EMBL" id="CP028774">
    <property type="protein sequence ID" value="AWU75499.1"/>
    <property type="molecule type" value="Genomic_DNA"/>
</dbReference>
<evidence type="ECO:0000313" key="5">
    <source>
        <dbReference type="EMBL" id="AWU75499.1"/>
    </source>
</evidence>
<dbReference type="Proteomes" id="UP000249293">
    <property type="component" value="Chromosome 2"/>
</dbReference>
<evidence type="ECO:0008006" key="7">
    <source>
        <dbReference type="Google" id="ProtNLM"/>
    </source>
</evidence>
<evidence type="ECO:0000313" key="6">
    <source>
        <dbReference type="Proteomes" id="UP000249293"/>
    </source>
</evidence>
<accession>A0A2U9R320</accession>
<dbReference type="Pfam" id="PF00378">
    <property type="entry name" value="ECH_1"/>
    <property type="match status" value="1"/>
</dbReference>
<keyword evidence="4" id="KW-0812">Transmembrane</keyword>
<dbReference type="VEuPathDB" id="FungiDB:C5L36_0B07490"/>
<dbReference type="GO" id="GO:0004165">
    <property type="term" value="F:delta(3)-delta(2)-enoyl-CoA isomerase activity"/>
    <property type="evidence" value="ECO:0007669"/>
    <property type="project" value="UniProtKB-ARBA"/>
</dbReference>
<organism evidence="5 6">
    <name type="scientific">Pichia kudriavzevii</name>
    <name type="common">Yeast</name>
    <name type="synonym">Issatchenkia orientalis</name>
    <dbReference type="NCBI Taxonomy" id="4909"/>
    <lineage>
        <taxon>Eukaryota</taxon>
        <taxon>Fungi</taxon>
        <taxon>Dikarya</taxon>
        <taxon>Ascomycota</taxon>
        <taxon>Saccharomycotina</taxon>
        <taxon>Pichiomycetes</taxon>
        <taxon>Pichiales</taxon>
        <taxon>Pichiaceae</taxon>
        <taxon>Pichia</taxon>
    </lineage>
</organism>
<dbReference type="KEGG" id="pkz:C5L36_0B07490"/>
<dbReference type="PANTHER" id="PTHR43684:SF1">
    <property type="entry name" value="ENOYL-COA DELTA ISOMERASE 2"/>
    <property type="match status" value="1"/>
</dbReference>
<name>A0A2U9R320_PICKU</name>
<dbReference type="InterPro" id="IPR001753">
    <property type="entry name" value="Enoyl-CoA_hydra/iso"/>
</dbReference>